<evidence type="ECO:0000313" key="2">
    <source>
        <dbReference type="Proteomes" id="UP000078387"/>
    </source>
</evidence>
<sequence>MNLLKSLDVFLTTYHNYFPIARSITRTLLLILPKSTQIPEHLISTILELLEIHHVIISSPPTFPLRSLALTSAMTIISPYVESLFINTKMKYLFLFPIQSLRVYYSIQYFLKSGFSLIPSTNTMKLPLTSKQSISTLLTLQSKTLRIISELIHSFKPIFVLISFSVFGDNSYVPLFISFTLSCAEFVCLYKNSSTFSSSELSIYRQRLTRIWVFFIFPVVVNAYRCNPTIQHLLKTKIPGIHYILNIISQSLIDSNISTLL</sequence>
<dbReference type="VEuPathDB" id="AmoebaDB:EHI7A_002630"/>
<dbReference type="VEuPathDB" id="AmoebaDB:EHI_024620"/>
<comment type="caution">
    <text evidence="1">The sequence shown here is derived from an EMBL/GenBank/DDBJ whole genome shotgun (WGS) entry which is preliminary data.</text>
</comment>
<reference evidence="1 2" key="1">
    <citation type="submission" date="2016-05" db="EMBL/GenBank/DDBJ databases">
        <title>First whole genome sequencing of Entamoeba histolytica HM1:IMSS-clone-6.</title>
        <authorList>
            <person name="Mukherjee Avik.K."/>
            <person name="Izumyama S."/>
            <person name="Nakada-Tsukui K."/>
            <person name="Nozaki T."/>
        </authorList>
    </citation>
    <scope>NUCLEOTIDE SEQUENCE [LARGE SCALE GENOMIC DNA]</scope>
    <source>
        <strain evidence="1 2">HM1:IMSS clone 6</strain>
    </source>
</reference>
<dbReference type="AlphaFoldDB" id="A0A175JMG7"/>
<dbReference type="EMBL" id="BDEQ01000001">
    <property type="protein sequence ID" value="GAT94695.1"/>
    <property type="molecule type" value="Genomic_DNA"/>
</dbReference>
<dbReference type="VEuPathDB" id="AmoebaDB:KM1_011180"/>
<name>A0A175JMG7_ENTHI</name>
<organism evidence="1 2">
    <name type="scientific">Entamoeba histolytica</name>
    <dbReference type="NCBI Taxonomy" id="5759"/>
    <lineage>
        <taxon>Eukaryota</taxon>
        <taxon>Amoebozoa</taxon>
        <taxon>Evosea</taxon>
        <taxon>Archamoebae</taxon>
        <taxon>Mastigamoebida</taxon>
        <taxon>Entamoebidae</taxon>
        <taxon>Entamoeba</taxon>
    </lineage>
</organism>
<evidence type="ECO:0000313" key="1">
    <source>
        <dbReference type="EMBL" id="GAT94695.1"/>
    </source>
</evidence>
<dbReference type="VEuPathDB" id="AmoebaDB:EHI8A_001040"/>
<dbReference type="VEuPathDB" id="AmoebaDB:EHI5A_011130"/>
<gene>
    <name evidence="1" type="ORF">CL6EHI_024620</name>
</gene>
<dbReference type="Proteomes" id="UP000078387">
    <property type="component" value="Unassembled WGS sequence"/>
</dbReference>
<proteinExistence type="predicted"/>
<accession>A0A175JMG7</accession>
<protein>
    <submittedName>
        <fullName evidence="1">Uncharacterized protein</fullName>
    </submittedName>
</protein>
<dbReference type="eggNOG" id="ENOG502RETT">
    <property type="taxonomic scope" value="Eukaryota"/>
</dbReference>